<keyword evidence="2" id="KW-0813">Transport</keyword>
<evidence type="ECO:0000256" key="4">
    <source>
        <dbReference type="ARBA" id="ARBA00022989"/>
    </source>
</evidence>
<dbReference type="InterPro" id="IPR002657">
    <property type="entry name" value="BilAc:Na_symport/Acr3"/>
</dbReference>
<evidence type="ECO:0008006" key="9">
    <source>
        <dbReference type="Google" id="ProtNLM"/>
    </source>
</evidence>
<organism evidence="7 8">
    <name type="scientific">Inmirania thermothiophila</name>
    <dbReference type="NCBI Taxonomy" id="1750597"/>
    <lineage>
        <taxon>Bacteria</taxon>
        <taxon>Pseudomonadati</taxon>
        <taxon>Pseudomonadota</taxon>
        <taxon>Gammaproteobacteria</taxon>
        <taxon>Chromatiales</taxon>
        <taxon>Ectothiorhodospiraceae</taxon>
        <taxon>Inmirania</taxon>
    </lineage>
</organism>
<sequence length="300" mass="29800">MSAALAALLPLFLVIALGHLLRRAGFPGEGFWRPAERLTYYVLFPALLVLSLSRAELEGAGAARMAGALAAGVLAMTALLLVLRPRLGVPGPAFTSLYQGAVRFNTYVGLAATAALLGEAGLGLAAVALAVLVPLVNLLSVTLLARYGSGGIGLVRAVAGNPLILACAAGIGLRLAEVAPPAAAATLLELLGRAALPLGLLAVGAGLDFAAVRQRPGLLALGLAAKLALMPALVFAACRLLAVPEPASLVAVLFAALPGAPSAYVLARQLGGDGALMAGLVTGQTAAAVLTLPLVLGLAG</sequence>
<keyword evidence="4 6" id="KW-1133">Transmembrane helix</keyword>
<evidence type="ECO:0000256" key="5">
    <source>
        <dbReference type="ARBA" id="ARBA00023136"/>
    </source>
</evidence>
<evidence type="ECO:0000313" key="8">
    <source>
        <dbReference type="Proteomes" id="UP000276634"/>
    </source>
</evidence>
<dbReference type="Gene3D" id="1.20.1530.20">
    <property type="match status" value="1"/>
</dbReference>
<dbReference type="RefSeq" id="WP_123399281.1">
    <property type="nucleotide sequence ID" value="NZ_RJVI01000001.1"/>
</dbReference>
<proteinExistence type="predicted"/>
<evidence type="ECO:0000256" key="6">
    <source>
        <dbReference type="SAM" id="Phobius"/>
    </source>
</evidence>
<accession>A0A3N1Y6W0</accession>
<comment type="caution">
    <text evidence="7">The sequence shown here is derived from an EMBL/GenBank/DDBJ whole genome shotgun (WGS) entry which is preliminary data.</text>
</comment>
<dbReference type="Proteomes" id="UP000276634">
    <property type="component" value="Unassembled WGS sequence"/>
</dbReference>
<feature type="transmembrane region" description="Helical" evidence="6">
    <location>
        <begin position="218"/>
        <end position="242"/>
    </location>
</feature>
<dbReference type="PANTHER" id="PTHR36838:SF4">
    <property type="entry name" value="AUXIN EFFLUX CARRIER FAMILY PROTEIN"/>
    <property type="match status" value="1"/>
</dbReference>
<evidence type="ECO:0000256" key="3">
    <source>
        <dbReference type="ARBA" id="ARBA00022692"/>
    </source>
</evidence>
<evidence type="ECO:0000256" key="2">
    <source>
        <dbReference type="ARBA" id="ARBA00022448"/>
    </source>
</evidence>
<protein>
    <recommendedName>
        <fullName evidence="9">AEC family transporter</fullName>
    </recommendedName>
</protein>
<feature type="transmembrane region" description="Helical" evidence="6">
    <location>
        <begin position="39"/>
        <end position="55"/>
    </location>
</feature>
<dbReference type="EMBL" id="RJVI01000001">
    <property type="protein sequence ID" value="ROR34258.1"/>
    <property type="molecule type" value="Genomic_DNA"/>
</dbReference>
<feature type="transmembrane region" description="Helical" evidence="6">
    <location>
        <begin position="274"/>
        <end position="299"/>
    </location>
</feature>
<feature type="transmembrane region" description="Helical" evidence="6">
    <location>
        <begin position="107"/>
        <end position="133"/>
    </location>
</feature>
<dbReference type="OrthoDB" id="9805563at2"/>
<feature type="transmembrane region" description="Helical" evidence="6">
    <location>
        <begin position="194"/>
        <end position="211"/>
    </location>
</feature>
<dbReference type="AlphaFoldDB" id="A0A3N1Y6W0"/>
<dbReference type="PANTHER" id="PTHR36838">
    <property type="entry name" value="AUXIN EFFLUX CARRIER FAMILY PROTEIN"/>
    <property type="match status" value="1"/>
</dbReference>
<comment type="subcellular location">
    <subcellularLocation>
        <location evidence="1">Endomembrane system</location>
        <topology evidence="1">Multi-pass membrane protein</topology>
    </subcellularLocation>
</comment>
<dbReference type="GO" id="GO:0012505">
    <property type="term" value="C:endomembrane system"/>
    <property type="evidence" value="ECO:0007669"/>
    <property type="project" value="UniProtKB-SubCell"/>
</dbReference>
<feature type="transmembrane region" description="Helical" evidence="6">
    <location>
        <begin position="154"/>
        <end position="174"/>
    </location>
</feature>
<feature type="transmembrane region" description="Helical" evidence="6">
    <location>
        <begin position="248"/>
        <end position="267"/>
    </location>
</feature>
<keyword evidence="3 6" id="KW-0812">Transmembrane</keyword>
<dbReference type="GO" id="GO:0016020">
    <property type="term" value="C:membrane"/>
    <property type="evidence" value="ECO:0007669"/>
    <property type="project" value="InterPro"/>
</dbReference>
<dbReference type="Pfam" id="PF01758">
    <property type="entry name" value="SBF"/>
    <property type="match status" value="1"/>
</dbReference>
<keyword evidence="5 6" id="KW-0472">Membrane</keyword>
<evidence type="ECO:0000256" key="1">
    <source>
        <dbReference type="ARBA" id="ARBA00004127"/>
    </source>
</evidence>
<keyword evidence="8" id="KW-1185">Reference proteome</keyword>
<name>A0A3N1Y6W0_9GAMM</name>
<feature type="transmembrane region" description="Helical" evidence="6">
    <location>
        <begin position="67"/>
        <end position="87"/>
    </location>
</feature>
<evidence type="ECO:0000313" key="7">
    <source>
        <dbReference type="EMBL" id="ROR34258.1"/>
    </source>
</evidence>
<gene>
    <name evidence="7" type="ORF">EDC57_0154</name>
</gene>
<dbReference type="InterPro" id="IPR038770">
    <property type="entry name" value="Na+/solute_symporter_sf"/>
</dbReference>
<reference evidence="7 8" key="1">
    <citation type="submission" date="2018-11" db="EMBL/GenBank/DDBJ databases">
        <title>Genomic Encyclopedia of Type Strains, Phase IV (KMG-IV): sequencing the most valuable type-strain genomes for metagenomic binning, comparative biology and taxonomic classification.</title>
        <authorList>
            <person name="Goeker M."/>
        </authorList>
    </citation>
    <scope>NUCLEOTIDE SEQUENCE [LARGE SCALE GENOMIC DNA]</scope>
    <source>
        <strain evidence="7 8">DSM 100275</strain>
    </source>
</reference>